<sequence length="302" mass="33897">MLSSTPAPAGVLSEQDGKLEIGLFEIDSDIALRRMVVHNPSPKGTVLFLHGFPETLYAWKDISLALAEDYEIHAFDWPGYGLSSRPAVERFSYAPKDYARVLNDYIAKADIDTSKLTIYATDIGALPALLLALEKPDIAQALIVGDFAPFDRPAYMYESLQMLKAGPAMDQVRAILNKNRDEILENTFTRGLPEQAHFKVSREFKDDMSRGWSHGAMTTADAFSHYYSHFTRDQDQFESQMTRLNTPVKVVWGEKDLYINKEMGVEFAKKAGAELTLLSGIGHFPHLQNPKQTIDEVRASFT</sequence>
<feature type="domain" description="AB hydrolase-1" evidence="1">
    <location>
        <begin position="45"/>
        <end position="290"/>
    </location>
</feature>
<organism evidence="2 3">
    <name type="scientific">Bradyrhizobium nanningense</name>
    <dbReference type="NCBI Taxonomy" id="1325118"/>
    <lineage>
        <taxon>Bacteria</taxon>
        <taxon>Pseudomonadati</taxon>
        <taxon>Pseudomonadota</taxon>
        <taxon>Alphaproteobacteria</taxon>
        <taxon>Hyphomicrobiales</taxon>
        <taxon>Nitrobacteraceae</taxon>
        <taxon>Bradyrhizobium</taxon>
    </lineage>
</organism>
<dbReference type="PANTHER" id="PTHR43689">
    <property type="entry name" value="HYDROLASE"/>
    <property type="match status" value="1"/>
</dbReference>
<reference evidence="2 3" key="1">
    <citation type="submission" date="2015-04" db="EMBL/GenBank/DDBJ databases">
        <title>Comparative genomics of rhizobia nodulating Arachis hypogaea in China.</title>
        <authorList>
            <person name="Li Y."/>
        </authorList>
    </citation>
    <scope>NUCLEOTIDE SEQUENCE [LARGE SCALE GENOMIC DNA]</scope>
    <source>
        <strain evidence="2 3">CCBAU 51757</strain>
    </source>
</reference>
<keyword evidence="3" id="KW-1185">Reference proteome</keyword>
<dbReference type="AlphaFoldDB" id="A0A4Q0SK89"/>
<dbReference type="PANTHER" id="PTHR43689:SF8">
    <property type="entry name" value="ALPHA_BETA-HYDROLASES SUPERFAMILY PROTEIN"/>
    <property type="match status" value="1"/>
</dbReference>
<dbReference type="Gene3D" id="3.40.50.1820">
    <property type="entry name" value="alpha/beta hydrolase"/>
    <property type="match status" value="1"/>
</dbReference>
<dbReference type="GO" id="GO:0016787">
    <property type="term" value="F:hydrolase activity"/>
    <property type="evidence" value="ECO:0007669"/>
    <property type="project" value="UniProtKB-KW"/>
</dbReference>
<accession>A0A4Q0SK89</accession>
<keyword evidence="2" id="KW-0378">Hydrolase</keyword>
<dbReference type="EMBL" id="LBJQ01000005">
    <property type="protein sequence ID" value="RXH38461.1"/>
    <property type="molecule type" value="Genomic_DNA"/>
</dbReference>
<comment type="caution">
    <text evidence="2">The sequence shown here is derived from an EMBL/GenBank/DDBJ whole genome shotgun (WGS) entry which is preliminary data.</text>
</comment>
<dbReference type="PRINTS" id="PR00412">
    <property type="entry name" value="EPOXHYDRLASE"/>
</dbReference>
<evidence type="ECO:0000313" key="2">
    <source>
        <dbReference type="EMBL" id="RXH38461.1"/>
    </source>
</evidence>
<dbReference type="InterPro" id="IPR000639">
    <property type="entry name" value="Epox_hydrolase-like"/>
</dbReference>
<proteinExistence type="predicted"/>
<dbReference type="SUPFAM" id="SSF53474">
    <property type="entry name" value="alpha/beta-Hydrolases"/>
    <property type="match status" value="1"/>
</dbReference>
<dbReference type="InterPro" id="IPR029058">
    <property type="entry name" value="AB_hydrolase_fold"/>
</dbReference>
<name>A0A4Q0SK89_9BRAD</name>
<gene>
    <name evidence="2" type="ORF">XH99_01210</name>
</gene>
<protein>
    <submittedName>
        <fullName evidence="2">Alpha/beta hydrolase</fullName>
    </submittedName>
</protein>
<dbReference type="InterPro" id="IPR000073">
    <property type="entry name" value="AB_hydrolase_1"/>
</dbReference>
<dbReference type="Pfam" id="PF00561">
    <property type="entry name" value="Abhydrolase_1"/>
    <property type="match status" value="1"/>
</dbReference>
<dbReference type="Proteomes" id="UP000289546">
    <property type="component" value="Unassembled WGS sequence"/>
</dbReference>
<evidence type="ECO:0000313" key="3">
    <source>
        <dbReference type="Proteomes" id="UP000289546"/>
    </source>
</evidence>
<evidence type="ECO:0000259" key="1">
    <source>
        <dbReference type="Pfam" id="PF00561"/>
    </source>
</evidence>